<evidence type="ECO:0000256" key="12">
    <source>
        <dbReference type="SAM" id="MobiDB-lite"/>
    </source>
</evidence>
<keyword evidence="8" id="KW-0418">Kinase</keyword>
<evidence type="ECO:0000256" key="8">
    <source>
        <dbReference type="ARBA" id="ARBA00022777"/>
    </source>
</evidence>
<dbReference type="PROSITE" id="PS50109">
    <property type="entry name" value="HIS_KIN"/>
    <property type="match status" value="1"/>
</dbReference>
<keyword evidence="7" id="KW-0547">Nucleotide-binding</keyword>
<dbReference type="Gene3D" id="1.10.287.130">
    <property type="match status" value="1"/>
</dbReference>
<dbReference type="PRINTS" id="PR00344">
    <property type="entry name" value="BCTRLSENSOR"/>
</dbReference>
<dbReference type="KEGG" id="pbor:BSF38_00677"/>
<keyword evidence="10" id="KW-0902">Two-component regulatory system</keyword>
<evidence type="ECO:0000256" key="9">
    <source>
        <dbReference type="ARBA" id="ARBA00022840"/>
    </source>
</evidence>
<evidence type="ECO:0000256" key="11">
    <source>
        <dbReference type="ARBA" id="ARBA00023136"/>
    </source>
</evidence>
<dbReference type="CDD" id="cd00075">
    <property type="entry name" value="HATPase"/>
    <property type="match status" value="1"/>
</dbReference>
<evidence type="ECO:0000313" key="15">
    <source>
        <dbReference type="Proteomes" id="UP000186309"/>
    </source>
</evidence>
<dbReference type="GO" id="GO:0000155">
    <property type="term" value="F:phosphorelay sensor kinase activity"/>
    <property type="evidence" value="ECO:0007669"/>
    <property type="project" value="InterPro"/>
</dbReference>
<dbReference type="SUPFAM" id="SSF47384">
    <property type="entry name" value="Homodimeric domain of signal transducing histidine kinase"/>
    <property type="match status" value="1"/>
</dbReference>
<dbReference type="GO" id="GO:0005886">
    <property type="term" value="C:plasma membrane"/>
    <property type="evidence" value="ECO:0007669"/>
    <property type="project" value="UniProtKB-SubCell"/>
</dbReference>
<evidence type="ECO:0000256" key="2">
    <source>
        <dbReference type="ARBA" id="ARBA00004236"/>
    </source>
</evidence>
<keyword evidence="15" id="KW-1185">Reference proteome</keyword>
<keyword evidence="9" id="KW-0067">ATP-binding</keyword>
<dbReference type="FunFam" id="3.30.565.10:FF:000023">
    <property type="entry name" value="PAS domain-containing sensor histidine kinase"/>
    <property type="match status" value="1"/>
</dbReference>
<evidence type="ECO:0000256" key="1">
    <source>
        <dbReference type="ARBA" id="ARBA00000085"/>
    </source>
</evidence>
<reference evidence="15" key="1">
    <citation type="submission" date="2016-12" db="EMBL/GenBank/DDBJ databases">
        <title>Comparative genomics of four Isosphaeraceae planctomycetes: a common pool of plasmids and glycoside hydrolase genes.</title>
        <authorList>
            <person name="Ivanova A."/>
        </authorList>
    </citation>
    <scope>NUCLEOTIDE SEQUENCE [LARGE SCALE GENOMIC DNA]</scope>
    <source>
        <strain evidence="15">PX4</strain>
    </source>
</reference>
<comment type="catalytic activity">
    <reaction evidence="1">
        <text>ATP + protein L-histidine = ADP + protein N-phospho-L-histidine.</text>
        <dbReference type="EC" id="2.7.13.3"/>
    </reaction>
</comment>
<keyword evidence="6 14" id="KW-0808">Transferase</keyword>
<dbReference type="Proteomes" id="UP000186309">
    <property type="component" value="Chromosome"/>
</dbReference>
<dbReference type="InterPro" id="IPR005467">
    <property type="entry name" value="His_kinase_dom"/>
</dbReference>
<dbReference type="Pfam" id="PF02518">
    <property type="entry name" value="HATPase_c"/>
    <property type="match status" value="1"/>
</dbReference>
<organism evidence="14 15">
    <name type="scientific">Paludisphaera borealis</name>
    <dbReference type="NCBI Taxonomy" id="1387353"/>
    <lineage>
        <taxon>Bacteria</taxon>
        <taxon>Pseudomonadati</taxon>
        <taxon>Planctomycetota</taxon>
        <taxon>Planctomycetia</taxon>
        <taxon>Isosphaerales</taxon>
        <taxon>Isosphaeraceae</taxon>
        <taxon>Paludisphaera</taxon>
    </lineage>
</organism>
<dbReference type="Pfam" id="PF00512">
    <property type="entry name" value="HisKA"/>
    <property type="match status" value="1"/>
</dbReference>
<dbReference type="InterPro" id="IPR036890">
    <property type="entry name" value="HATPase_C_sf"/>
</dbReference>
<keyword evidence="5" id="KW-0597">Phosphoprotein</keyword>
<keyword evidence="11" id="KW-0472">Membrane</keyword>
<dbReference type="InterPro" id="IPR003661">
    <property type="entry name" value="HisK_dim/P_dom"/>
</dbReference>
<sequence length="323" mass="35405">MNTELFEHNYQVLTRRASALHAAPTTTPQELQCRLDEASALADDAIGRLRIAEARLREIEERRSAEDQSPSPARPVSESVEADHGREQALALLAHELRTPLAVILNSVYYWRLAENDPTAIEQVRELISRQAHRMSKLVDDLLDHSRITRNQIQLCLETVDVGVIVSRVAETIRPLIQSRGHELTVTPPLDRIDLTADPNRLEQILINLLTNAARYTPPGGKIRLTACREGDEVVMRVRDTGIGIAPEAADRIFEPFTQLDRSAGHASEGLGLGLSLVKALVERHGGAVTCTSAGPGRGCAFTVRLPLTRPDVGPEPTSPCSA</sequence>
<dbReference type="PANTHER" id="PTHR43547">
    <property type="entry name" value="TWO-COMPONENT HISTIDINE KINASE"/>
    <property type="match status" value="1"/>
</dbReference>
<keyword evidence="4" id="KW-1003">Cell membrane</keyword>
<proteinExistence type="predicted"/>
<dbReference type="InterPro" id="IPR004358">
    <property type="entry name" value="Sig_transdc_His_kin-like_C"/>
</dbReference>
<evidence type="ECO:0000313" key="14">
    <source>
        <dbReference type="EMBL" id="APW59261.1"/>
    </source>
</evidence>
<evidence type="ECO:0000256" key="7">
    <source>
        <dbReference type="ARBA" id="ARBA00022741"/>
    </source>
</evidence>
<dbReference type="STRING" id="1387353.BSF38_00677"/>
<dbReference type="AlphaFoldDB" id="A0A1U7CK07"/>
<dbReference type="SMART" id="SM00387">
    <property type="entry name" value="HATPase_c"/>
    <property type="match status" value="1"/>
</dbReference>
<gene>
    <name evidence="14" type="primary">phoR_2</name>
    <name evidence="14" type="ORF">BSF38_00677</name>
</gene>
<dbReference type="RefSeq" id="WP_076343466.1">
    <property type="nucleotide sequence ID" value="NZ_CP019082.1"/>
</dbReference>
<dbReference type="GO" id="GO:0005524">
    <property type="term" value="F:ATP binding"/>
    <property type="evidence" value="ECO:0007669"/>
    <property type="project" value="UniProtKB-KW"/>
</dbReference>
<evidence type="ECO:0000256" key="6">
    <source>
        <dbReference type="ARBA" id="ARBA00022679"/>
    </source>
</evidence>
<evidence type="ECO:0000259" key="13">
    <source>
        <dbReference type="PROSITE" id="PS50109"/>
    </source>
</evidence>
<dbReference type="Gene3D" id="3.30.565.10">
    <property type="entry name" value="Histidine kinase-like ATPase, C-terminal domain"/>
    <property type="match status" value="1"/>
</dbReference>
<evidence type="ECO:0000256" key="10">
    <source>
        <dbReference type="ARBA" id="ARBA00023012"/>
    </source>
</evidence>
<evidence type="ECO:0000256" key="3">
    <source>
        <dbReference type="ARBA" id="ARBA00012438"/>
    </source>
</evidence>
<accession>A0A1U7CK07</accession>
<dbReference type="InterPro" id="IPR003594">
    <property type="entry name" value="HATPase_dom"/>
</dbReference>
<dbReference type="SUPFAM" id="SSF55874">
    <property type="entry name" value="ATPase domain of HSP90 chaperone/DNA topoisomerase II/histidine kinase"/>
    <property type="match status" value="1"/>
</dbReference>
<feature type="region of interest" description="Disordered" evidence="12">
    <location>
        <begin position="60"/>
        <end position="81"/>
    </location>
</feature>
<evidence type="ECO:0000256" key="4">
    <source>
        <dbReference type="ARBA" id="ARBA00022475"/>
    </source>
</evidence>
<dbReference type="InterPro" id="IPR036097">
    <property type="entry name" value="HisK_dim/P_sf"/>
</dbReference>
<dbReference type="EC" id="2.7.13.3" evidence="3"/>
<comment type="subcellular location">
    <subcellularLocation>
        <location evidence="2">Cell membrane</location>
    </subcellularLocation>
</comment>
<dbReference type="SMART" id="SM00388">
    <property type="entry name" value="HisKA"/>
    <property type="match status" value="1"/>
</dbReference>
<dbReference type="PANTHER" id="PTHR43547:SF2">
    <property type="entry name" value="HYBRID SIGNAL TRANSDUCTION HISTIDINE KINASE C"/>
    <property type="match status" value="1"/>
</dbReference>
<dbReference type="CDD" id="cd00082">
    <property type="entry name" value="HisKA"/>
    <property type="match status" value="1"/>
</dbReference>
<dbReference type="EMBL" id="CP019082">
    <property type="protein sequence ID" value="APW59261.1"/>
    <property type="molecule type" value="Genomic_DNA"/>
</dbReference>
<protein>
    <recommendedName>
        <fullName evidence="3">histidine kinase</fullName>
        <ecNumber evidence="3">2.7.13.3</ecNumber>
    </recommendedName>
</protein>
<name>A0A1U7CK07_9BACT</name>
<evidence type="ECO:0000256" key="5">
    <source>
        <dbReference type="ARBA" id="ARBA00022553"/>
    </source>
</evidence>
<feature type="domain" description="Histidine kinase" evidence="13">
    <location>
        <begin position="92"/>
        <end position="310"/>
    </location>
</feature>